<dbReference type="EMBL" id="PNBW01000180">
    <property type="protein sequence ID" value="TMO69295.1"/>
    <property type="molecule type" value="Genomic_DNA"/>
</dbReference>
<evidence type="ECO:0000256" key="4">
    <source>
        <dbReference type="ARBA" id="ARBA00022801"/>
    </source>
</evidence>
<evidence type="ECO:0000256" key="1">
    <source>
        <dbReference type="ARBA" id="ARBA00001936"/>
    </source>
</evidence>
<dbReference type="PROSITE" id="PS51462">
    <property type="entry name" value="NUDIX"/>
    <property type="match status" value="1"/>
</dbReference>
<gene>
    <name evidence="8" type="ORF">CWC19_19640</name>
    <name evidence="9" type="ORF">CWC20_20815</name>
</gene>
<evidence type="ECO:0000313" key="11">
    <source>
        <dbReference type="Proteomes" id="UP000307217"/>
    </source>
</evidence>
<reference evidence="10 11" key="1">
    <citation type="submission" date="2018-01" db="EMBL/GenBank/DDBJ databases">
        <authorList>
            <person name="Paulsen S."/>
            <person name="Gram L.K."/>
        </authorList>
    </citation>
    <scope>NUCLEOTIDE SEQUENCE [LARGE SCALE GENOMIC DNA]</scope>
    <source>
        <strain evidence="8 11">S3790</strain>
        <strain evidence="9 10">S3895</strain>
    </source>
</reference>
<evidence type="ECO:0000256" key="3">
    <source>
        <dbReference type="ARBA" id="ARBA00022723"/>
    </source>
</evidence>
<organism evidence="8 11">
    <name type="scientific">Pseudoalteromonas aurantia</name>
    <dbReference type="NCBI Taxonomy" id="43654"/>
    <lineage>
        <taxon>Bacteria</taxon>
        <taxon>Pseudomonadati</taxon>
        <taxon>Pseudomonadota</taxon>
        <taxon>Gammaproteobacteria</taxon>
        <taxon>Alteromonadales</taxon>
        <taxon>Pseudoalteromonadaceae</taxon>
        <taxon>Pseudoalteromonas</taxon>
    </lineage>
</organism>
<sequence>MTLTDVVARFHIHAEICKCPLPQGKVRDSAILLPLVEKNGEAALLFCKRPAYLHHHPSQICFPGGKVEPHDMSKTDTAIRETREELGINPKDITPLGQLKEHHTLTGFSIMPVVATLSNDTTWHTNSDEVDRAFTINISELLNNRNWQSIHVEHAGASRKMDGFLTPHGLLWGATASVVKNFIKLVK</sequence>
<name>A0A5S3UYU7_9GAMM</name>
<dbReference type="SUPFAM" id="SSF55811">
    <property type="entry name" value="Nudix"/>
    <property type="match status" value="1"/>
</dbReference>
<dbReference type="PANTHER" id="PTHR12992:SF11">
    <property type="entry name" value="MITOCHONDRIAL COENZYME A DIPHOSPHATASE NUDT8"/>
    <property type="match status" value="1"/>
</dbReference>
<dbReference type="Proteomes" id="UP000307217">
    <property type="component" value="Unassembled WGS sequence"/>
</dbReference>
<dbReference type="CDD" id="cd03426">
    <property type="entry name" value="NUDIX_CoAse_Nudt7"/>
    <property type="match status" value="1"/>
</dbReference>
<comment type="caution">
    <text evidence="8">The sequence shown here is derived from an EMBL/GenBank/DDBJ whole genome shotgun (WGS) entry which is preliminary data.</text>
</comment>
<protein>
    <submittedName>
        <fullName evidence="8">CoA pyrophosphatase</fullName>
    </submittedName>
</protein>
<keyword evidence="4" id="KW-0378">Hydrolase</keyword>
<proteinExistence type="predicted"/>
<dbReference type="OrthoDB" id="9802805at2"/>
<dbReference type="GO" id="GO:0010945">
    <property type="term" value="F:coenzyme A diphosphatase activity"/>
    <property type="evidence" value="ECO:0007669"/>
    <property type="project" value="InterPro"/>
</dbReference>
<evidence type="ECO:0000256" key="2">
    <source>
        <dbReference type="ARBA" id="ARBA00001946"/>
    </source>
</evidence>
<dbReference type="Pfam" id="PF00293">
    <property type="entry name" value="NUDIX"/>
    <property type="match status" value="1"/>
</dbReference>
<dbReference type="EMBL" id="PNBX01000126">
    <property type="protein sequence ID" value="TMO63007.1"/>
    <property type="molecule type" value="Genomic_DNA"/>
</dbReference>
<keyword evidence="3" id="KW-0479">Metal-binding</keyword>
<comment type="cofactor">
    <cofactor evidence="1">
        <name>Mn(2+)</name>
        <dbReference type="ChEBI" id="CHEBI:29035"/>
    </cofactor>
</comment>
<dbReference type="AlphaFoldDB" id="A0A5S3UYU7"/>
<reference evidence="8" key="3">
    <citation type="submission" date="2019-09" db="EMBL/GenBank/DDBJ databases">
        <title>Co-occurence of chitin degradation, pigmentation and bioactivity in marine Pseudoalteromonas.</title>
        <authorList>
            <person name="Sonnenschein E.C."/>
            <person name="Bech P.K."/>
        </authorList>
    </citation>
    <scope>NUCLEOTIDE SEQUENCE</scope>
    <source>
        <strain evidence="8">S3790</strain>
        <strain evidence="9">S3895</strain>
    </source>
</reference>
<dbReference type="RefSeq" id="WP_138593592.1">
    <property type="nucleotide sequence ID" value="NZ_PNBW01000180.1"/>
</dbReference>
<accession>A0A5S3UYU7</accession>
<evidence type="ECO:0000259" key="7">
    <source>
        <dbReference type="PROSITE" id="PS51462"/>
    </source>
</evidence>
<keyword evidence="5" id="KW-0460">Magnesium</keyword>
<dbReference type="GO" id="GO:0046872">
    <property type="term" value="F:metal ion binding"/>
    <property type="evidence" value="ECO:0007669"/>
    <property type="project" value="UniProtKB-KW"/>
</dbReference>
<evidence type="ECO:0000313" key="8">
    <source>
        <dbReference type="EMBL" id="TMO63007.1"/>
    </source>
</evidence>
<comment type="cofactor">
    <cofactor evidence="2">
        <name>Mg(2+)</name>
        <dbReference type="ChEBI" id="CHEBI:18420"/>
    </cofactor>
</comment>
<feature type="domain" description="Nudix hydrolase" evidence="7">
    <location>
        <begin position="25"/>
        <end position="162"/>
    </location>
</feature>
<dbReference type="InterPro" id="IPR015797">
    <property type="entry name" value="NUDIX_hydrolase-like_dom_sf"/>
</dbReference>
<dbReference type="PANTHER" id="PTHR12992">
    <property type="entry name" value="NUDIX HYDROLASE"/>
    <property type="match status" value="1"/>
</dbReference>
<evidence type="ECO:0000313" key="10">
    <source>
        <dbReference type="Proteomes" id="UP000307164"/>
    </source>
</evidence>
<dbReference type="InterPro" id="IPR000086">
    <property type="entry name" value="NUDIX_hydrolase_dom"/>
</dbReference>
<evidence type="ECO:0000256" key="6">
    <source>
        <dbReference type="ARBA" id="ARBA00023211"/>
    </source>
</evidence>
<evidence type="ECO:0000256" key="5">
    <source>
        <dbReference type="ARBA" id="ARBA00022842"/>
    </source>
</evidence>
<reference evidence="10 11" key="2">
    <citation type="submission" date="2019-06" db="EMBL/GenBank/DDBJ databases">
        <title>Co-occurence of chitin degradation, pigmentation and bioactivity in marine Pseudoalteromonas.</title>
        <authorList>
            <person name="Sonnenschein E.C."/>
            <person name="Bech P.K."/>
        </authorList>
    </citation>
    <scope>NUCLEOTIDE SEQUENCE [LARGE SCALE GENOMIC DNA]</scope>
    <source>
        <strain evidence="11">S3790</strain>
        <strain evidence="10">S3895</strain>
    </source>
</reference>
<keyword evidence="10" id="KW-1185">Reference proteome</keyword>
<evidence type="ECO:0000313" key="9">
    <source>
        <dbReference type="EMBL" id="TMO69295.1"/>
    </source>
</evidence>
<dbReference type="Proteomes" id="UP000307164">
    <property type="component" value="Unassembled WGS sequence"/>
</dbReference>
<keyword evidence="6" id="KW-0464">Manganese</keyword>
<dbReference type="Gene3D" id="3.90.79.10">
    <property type="entry name" value="Nucleoside Triphosphate Pyrophosphohydrolase"/>
    <property type="match status" value="1"/>
</dbReference>
<dbReference type="InterPro" id="IPR045121">
    <property type="entry name" value="CoAse"/>
</dbReference>